<dbReference type="Proteomes" id="UP001433268">
    <property type="component" value="Unassembled WGS sequence"/>
</dbReference>
<evidence type="ECO:0000256" key="1">
    <source>
        <dbReference type="SAM" id="MobiDB-lite"/>
    </source>
</evidence>
<feature type="compositionally biased region" description="Acidic residues" evidence="1">
    <location>
        <begin position="68"/>
        <end position="82"/>
    </location>
</feature>
<protein>
    <submittedName>
        <fullName evidence="2">Uncharacterized protein</fullName>
    </submittedName>
</protein>
<comment type="caution">
    <text evidence="2">The sequence shown here is derived from an EMBL/GenBank/DDBJ whole genome shotgun (WGS) entry which is preliminary data.</text>
</comment>
<dbReference type="RefSeq" id="XP_066670760.1">
    <property type="nucleotide sequence ID" value="XM_066807142.1"/>
</dbReference>
<organism evidence="2 3">
    <name type="scientific">Apiospora hydei</name>
    <dbReference type="NCBI Taxonomy" id="1337664"/>
    <lineage>
        <taxon>Eukaryota</taxon>
        <taxon>Fungi</taxon>
        <taxon>Dikarya</taxon>
        <taxon>Ascomycota</taxon>
        <taxon>Pezizomycotina</taxon>
        <taxon>Sordariomycetes</taxon>
        <taxon>Xylariomycetidae</taxon>
        <taxon>Amphisphaeriales</taxon>
        <taxon>Apiosporaceae</taxon>
        <taxon>Apiospora</taxon>
    </lineage>
</organism>
<evidence type="ECO:0000313" key="2">
    <source>
        <dbReference type="EMBL" id="KAK8087866.1"/>
    </source>
</evidence>
<dbReference type="EMBL" id="JAQQWN010000004">
    <property type="protein sequence ID" value="KAK8087866.1"/>
    <property type="molecule type" value="Genomic_DNA"/>
</dbReference>
<gene>
    <name evidence="2" type="ORF">PG997_002827</name>
</gene>
<proteinExistence type="predicted"/>
<sequence length="378" mass="42636">MPPRKHTRSEDDANQASTSSDKRQKKTNDAPEGDEDTGSEKHAPFEYLTLPRPMHDFAKEANHNANNENEEEEEEGPDEDEIDEEYQAQFETGFLQSPIAEHSDHKWFCFWQTWKLLCDWRQAAGFCDPDMFGMYVYNDFAGYGLQEIVERMMVAFDNQFKKKGRDEDTVKHMWAVVAAMAHWLMTAELGPWIGCEDGDRINKTIKAIGTMFLTALNELDKAGLLKADSPIKDLALVMAVYLEWSADLGDYGFEDDDRDEVDAEDAKPNWRTSVVAYAKKAGIDLATSGVFAADKLVTSLEEKDGASIAPLAGQAKADRWGWKKTLASLKKLSAKFGGKEYDITQWTRAERAKHAFNKKDPLANIPEKELKAGNIKMA</sequence>
<name>A0ABR1WXI0_9PEZI</name>
<accession>A0ABR1WXI0</accession>
<feature type="compositionally biased region" description="Basic and acidic residues" evidence="1">
    <location>
        <begin position="53"/>
        <end position="62"/>
    </location>
</feature>
<evidence type="ECO:0000313" key="3">
    <source>
        <dbReference type="Proteomes" id="UP001433268"/>
    </source>
</evidence>
<reference evidence="2 3" key="1">
    <citation type="submission" date="2023-01" db="EMBL/GenBank/DDBJ databases">
        <title>Analysis of 21 Apiospora genomes using comparative genomics revels a genus with tremendous synthesis potential of carbohydrate active enzymes and secondary metabolites.</title>
        <authorList>
            <person name="Sorensen T."/>
        </authorList>
    </citation>
    <scope>NUCLEOTIDE SEQUENCE [LARGE SCALE GENOMIC DNA]</scope>
    <source>
        <strain evidence="2 3">CBS 114990</strain>
    </source>
</reference>
<feature type="region of interest" description="Disordered" evidence="1">
    <location>
        <begin position="1"/>
        <end position="82"/>
    </location>
</feature>
<feature type="compositionally biased region" description="Basic and acidic residues" evidence="1">
    <location>
        <begin position="20"/>
        <end position="29"/>
    </location>
</feature>
<dbReference type="GeneID" id="92040202"/>
<keyword evidence="3" id="KW-1185">Reference proteome</keyword>